<sequence>MPLSVSGDPWVVFTEKDYKASYKLFQAGDHPYIGDFANNISSVRVVKDGLGDPQITLYGGKGYHGKEVTLIADTPTLTPLGMEKKTASLKVTKGAWQLFDADNYEGGGKVVLSGDDLLDLQPFHWAGRVCSLKPYQE</sequence>
<evidence type="ECO:0000313" key="6">
    <source>
        <dbReference type="Proteomes" id="UP001066276"/>
    </source>
</evidence>
<evidence type="ECO:0000256" key="2">
    <source>
        <dbReference type="ARBA" id="ARBA00022737"/>
    </source>
</evidence>
<dbReference type="Pfam" id="PF00030">
    <property type="entry name" value="Crystall"/>
    <property type="match status" value="1"/>
</dbReference>
<keyword evidence="6" id="KW-1185">Reference proteome</keyword>
<organism evidence="4 6">
    <name type="scientific">Pleurodeles waltl</name>
    <name type="common">Iberian ribbed newt</name>
    <dbReference type="NCBI Taxonomy" id="8319"/>
    <lineage>
        <taxon>Eukaryota</taxon>
        <taxon>Metazoa</taxon>
        <taxon>Chordata</taxon>
        <taxon>Craniata</taxon>
        <taxon>Vertebrata</taxon>
        <taxon>Euteleostomi</taxon>
        <taxon>Amphibia</taxon>
        <taxon>Batrachia</taxon>
        <taxon>Caudata</taxon>
        <taxon>Salamandroidea</taxon>
        <taxon>Salamandridae</taxon>
        <taxon>Pleurodelinae</taxon>
        <taxon>Pleurodeles</taxon>
    </lineage>
</organism>
<feature type="domain" description="Beta/gamma crystallin 'Greek key'" evidence="3">
    <location>
        <begin position="54"/>
        <end position="135"/>
    </location>
</feature>
<evidence type="ECO:0000259" key="3">
    <source>
        <dbReference type="SMART" id="SM00247"/>
    </source>
</evidence>
<dbReference type="AlphaFoldDB" id="A0AAV7WC13"/>
<comment type="caution">
    <text evidence="4">The sequence shown here is derived from an EMBL/GenBank/DDBJ whole genome shotgun (WGS) entry which is preliminary data.</text>
</comment>
<evidence type="ECO:0000313" key="5">
    <source>
        <dbReference type="EMBL" id="KAJ1211581.1"/>
    </source>
</evidence>
<name>A0AAV7WC13_PLEWA</name>
<evidence type="ECO:0000256" key="1">
    <source>
        <dbReference type="ARBA" id="ARBA00009646"/>
    </source>
</evidence>
<comment type="similarity">
    <text evidence="1">Belongs to the beta/gamma-crystallin family.</text>
</comment>
<dbReference type="SMART" id="SM00247">
    <property type="entry name" value="XTALbg"/>
    <property type="match status" value="1"/>
</dbReference>
<dbReference type="Gene3D" id="2.60.20.10">
    <property type="entry name" value="Crystallins"/>
    <property type="match status" value="1"/>
</dbReference>
<dbReference type="SUPFAM" id="SSF49695">
    <property type="entry name" value="gamma-Crystallin-like"/>
    <property type="match status" value="1"/>
</dbReference>
<proteinExistence type="inferred from homology"/>
<dbReference type="InterPro" id="IPR011024">
    <property type="entry name" value="G_crystallin-like"/>
</dbReference>
<accession>A0AAV7WC13</accession>
<reference evidence="4" key="1">
    <citation type="journal article" date="2022" name="bioRxiv">
        <title>Sequencing and chromosome-scale assembly of the giantPleurodeles waltlgenome.</title>
        <authorList>
            <person name="Brown T."/>
            <person name="Elewa A."/>
            <person name="Iarovenko S."/>
            <person name="Subramanian E."/>
            <person name="Araus A.J."/>
            <person name="Petzold A."/>
            <person name="Susuki M."/>
            <person name="Suzuki K.-i.T."/>
            <person name="Hayashi T."/>
            <person name="Toyoda A."/>
            <person name="Oliveira C."/>
            <person name="Osipova E."/>
            <person name="Leigh N.D."/>
            <person name="Simon A."/>
            <person name="Yun M.H."/>
        </authorList>
    </citation>
    <scope>NUCLEOTIDE SEQUENCE</scope>
    <source>
        <strain evidence="4">20211129_DDA</strain>
        <tissue evidence="4">Liver</tissue>
    </source>
</reference>
<dbReference type="InterPro" id="IPR001064">
    <property type="entry name" value="Beta/gamma_crystallin"/>
</dbReference>
<keyword evidence="2" id="KW-0677">Repeat</keyword>
<protein>
    <recommendedName>
        <fullName evidence="3">Beta/gamma crystallin 'Greek key' domain-containing protein</fullName>
    </recommendedName>
</protein>
<evidence type="ECO:0000313" key="4">
    <source>
        <dbReference type="EMBL" id="KAJ1211579.1"/>
    </source>
</evidence>
<gene>
    <name evidence="4" type="ORF">NDU88_006937</name>
    <name evidence="5" type="ORF">NDU88_006939</name>
</gene>
<dbReference type="EMBL" id="JANPWB010000002">
    <property type="protein sequence ID" value="KAJ1211579.1"/>
    <property type="molecule type" value="Genomic_DNA"/>
</dbReference>
<dbReference type="Proteomes" id="UP001066276">
    <property type="component" value="Chromosome 1_2"/>
</dbReference>
<dbReference type="EMBL" id="JANPWB010000002">
    <property type="protein sequence ID" value="KAJ1211581.1"/>
    <property type="molecule type" value="Genomic_DNA"/>
</dbReference>